<dbReference type="Proteomes" id="UP001604277">
    <property type="component" value="Unassembled WGS sequence"/>
</dbReference>
<sequence length="184" mass="20736">MNTTVISPHQTVLFAFPVHHSKPKPKVKTKPKTTRFGNFSFSVKCFSNSKPRCPLRIVQSSAINKINKIESQQRIIPPIFNQCNEKNALDITKPVVYALFCIVFGLFCPVSGFRQPAFAAVATPSAVVRGLFGRKTKGAETKEKGHKYSHCTRKLLEIVARLLKTIEEGQKLLVKRILKMSRLR</sequence>
<keyword evidence="2" id="KW-1185">Reference proteome</keyword>
<comment type="caution">
    <text evidence="1">The sequence shown here is derived from an EMBL/GenBank/DDBJ whole genome shotgun (WGS) entry which is preliminary data.</text>
</comment>
<dbReference type="AlphaFoldDB" id="A0ABD1TAK7"/>
<proteinExistence type="predicted"/>
<organism evidence="1 2">
    <name type="scientific">Forsythia ovata</name>
    <dbReference type="NCBI Taxonomy" id="205694"/>
    <lineage>
        <taxon>Eukaryota</taxon>
        <taxon>Viridiplantae</taxon>
        <taxon>Streptophyta</taxon>
        <taxon>Embryophyta</taxon>
        <taxon>Tracheophyta</taxon>
        <taxon>Spermatophyta</taxon>
        <taxon>Magnoliopsida</taxon>
        <taxon>eudicotyledons</taxon>
        <taxon>Gunneridae</taxon>
        <taxon>Pentapetalae</taxon>
        <taxon>asterids</taxon>
        <taxon>lamiids</taxon>
        <taxon>Lamiales</taxon>
        <taxon>Oleaceae</taxon>
        <taxon>Forsythieae</taxon>
        <taxon>Forsythia</taxon>
    </lineage>
</organism>
<evidence type="ECO:0000313" key="2">
    <source>
        <dbReference type="Proteomes" id="UP001604277"/>
    </source>
</evidence>
<gene>
    <name evidence="1" type="ORF">Fot_33399</name>
</gene>
<dbReference type="GO" id="GO:0008237">
    <property type="term" value="F:metallopeptidase activity"/>
    <property type="evidence" value="ECO:0007669"/>
    <property type="project" value="UniProtKB-KW"/>
</dbReference>
<dbReference type="EMBL" id="JBFOLJ010000009">
    <property type="protein sequence ID" value="KAL2509752.1"/>
    <property type="molecule type" value="Genomic_DNA"/>
</dbReference>
<accession>A0ABD1TAK7</accession>
<keyword evidence="1" id="KW-0378">Hydrolase</keyword>
<protein>
    <submittedName>
        <fullName evidence="1">Inactive ATP-dependent zinc metalloprotease FTSHI 5</fullName>
    </submittedName>
</protein>
<keyword evidence="1" id="KW-0482">Metalloprotease</keyword>
<reference evidence="2" key="1">
    <citation type="submission" date="2024-07" db="EMBL/GenBank/DDBJ databases">
        <title>Two chromosome-level genome assemblies of Korean endemic species Abeliophyllum distichum and Forsythia ovata (Oleaceae).</title>
        <authorList>
            <person name="Jang H."/>
        </authorList>
    </citation>
    <scope>NUCLEOTIDE SEQUENCE [LARGE SCALE GENOMIC DNA]</scope>
</reference>
<evidence type="ECO:0000313" key="1">
    <source>
        <dbReference type="EMBL" id="KAL2509752.1"/>
    </source>
</evidence>
<name>A0ABD1TAK7_9LAMI</name>
<keyword evidence="1" id="KW-0645">Protease</keyword>